<keyword evidence="1" id="KW-0479">Metal-binding</keyword>
<protein>
    <submittedName>
        <fullName evidence="3">Zinc finger RING-type</fullName>
    </submittedName>
</protein>
<feature type="domain" description="RING-type" evidence="2">
    <location>
        <begin position="59"/>
        <end position="104"/>
    </location>
</feature>
<proteinExistence type="predicted"/>
<dbReference type="AlphaFoldDB" id="A0A8J6B0F2"/>
<evidence type="ECO:0000256" key="1">
    <source>
        <dbReference type="PROSITE-ProRule" id="PRU00175"/>
    </source>
</evidence>
<dbReference type="Gene3D" id="3.30.40.10">
    <property type="entry name" value="Zinc/RING finger domain, C3HC4 (zinc finger)"/>
    <property type="match status" value="1"/>
</dbReference>
<dbReference type="Proteomes" id="UP000717585">
    <property type="component" value="Unassembled WGS sequence"/>
</dbReference>
<keyword evidence="1" id="KW-0862">Zinc</keyword>
<evidence type="ECO:0000313" key="4">
    <source>
        <dbReference type="Proteomes" id="UP000717585"/>
    </source>
</evidence>
<evidence type="ECO:0000313" key="3">
    <source>
        <dbReference type="EMBL" id="KAG9392838.1"/>
    </source>
</evidence>
<dbReference type="GO" id="GO:0008270">
    <property type="term" value="F:zinc ion binding"/>
    <property type="evidence" value="ECO:0007669"/>
    <property type="project" value="UniProtKB-KW"/>
</dbReference>
<name>A0A8J6B0F2_9EUKA</name>
<dbReference type="SUPFAM" id="SSF57850">
    <property type="entry name" value="RING/U-box"/>
    <property type="match status" value="1"/>
</dbReference>
<organism evidence="3 4">
    <name type="scientific">Carpediemonas membranifera</name>
    <dbReference type="NCBI Taxonomy" id="201153"/>
    <lineage>
        <taxon>Eukaryota</taxon>
        <taxon>Metamonada</taxon>
        <taxon>Carpediemonas-like organisms</taxon>
        <taxon>Carpediemonas</taxon>
    </lineage>
</organism>
<dbReference type="OrthoDB" id="21471at2759"/>
<dbReference type="PROSITE" id="PS50089">
    <property type="entry name" value="ZF_RING_2"/>
    <property type="match status" value="1"/>
</dbReference>
<reference evidence="3" key="1">
    <citation type="submission" date="2021-05" db="EMBL/GenBank/DDBJ databases">
        <title>A free-living protist that lacks canonical eukaryotic 1 DNA replication and segregation systems.</title>
        <authorList>
            <person name="Salas-Leiva D.E."/>
            <person name="Tromer E.C."/>
            <person name="Curtis B.A."/>
            <person name="Jerlstrom-Hultqvist J."/>
            <person name="Kolisko M."/>
            <person name="Yi Z."/>
            <person name="Salas-Leiva J.S."/>
            <person name="Gallot-Lavallee L."/>
            <person name="Kops G.J.P.L."/>
            <person name="Archibald J.M."/>
            <person name="Simpson A.G.B."/>
            <person name="Roger A.J."/>
        </authorList>
    </citation>
    <scope>NUCLEOTIDE SEQUENCE</scope>
    <source>
        <strain evidence="3">BICM</strain>
    </source>
</reference>
<sequence>MAAQQCITDGERIRGLLTDRYNMDCPWTAPQISFAISKNKFAPVQPQDAPRATNNQFECKICFCGFDATAMNETTCCKHEICTACFLAIHPEPGSVRHVPCPFCGSDNFAIHILPGGKTTVAGIPLQYTHTDDGIPTPAKPAADDSFRSDTIPGEAPEVTGRAPANMAYEGSVAMIPLLEALAAEDGRINIPGGMDTLMALVALRESLLEQGVESGDINVGDLLRSILE</sequence>
<dbReference type="InterPro" id="IPR013083">
    <property type="entry name" value="Znf_RING/FYVE/PHD"/>
</dbReference>
<accession>A0A8J6B0F2</accession>
<comment type="caution">
    <text evidence="3">The sequence shown here is derived from an EMBL/GenBank/DDBJ whole genome shotgun (WGS) entry which is preliminary data.</text>
</comment>
<dbReference type="EMBL" id="JAHDYR010000031">
    <property type="protein sequence ID" value="KAG9392838.1"/>
    <property type="molecule type" value="Genomic_DNA"/>
</dbReference>
<keyword evidence="1" id="KW-0863">Zinc-finger</keyword>
<keyword evidence="4" id="KW-1185">Reference proteome</keyword>
<dbReference type="InterPro" id="IPR001841">
    <property type="entry name" value="Znf_RING"/>
</dbReference>
<evidence type="ECO:0000259" key="2">
    <source>
        <dbReference type="PROSITE" id="PS50089"/>
    </source>
</evidence>
<gene>
    <name evidence="3" type="ORF">J8273_5771</name>
</gene>